<dbReference type="STRING" id="381665.SAMN05216554_1817"/>
<sequence>MSRSTPETIASVMGLGGRPANSRREIRIIDTTLRDAHQSLWATRMRTEHIVSLAADFDRVGFEQVDLMAPIQFDVAVRYLKEDPWERVRLAHRHAPSTTFRALIRSKNIASFDFLADDVIIAWVERLYANGFRVIGSFDGLNDVDNIAPGLVRAKELGASTFGAVSFCESPVHTDELFVAKARELIEKADVDAIMLKDAGGLLTPDRVRTLVPALKAVMGGRPLEVHSHCLTGLAPLVYLEAVEAGADALHLSIAPLANGNAQPATQGVVRDLRALGYTVNVDDERIETISEKLTAIAEAEGKPLGVPVAYNGLHYLHQTPGGMLSNFQSQLATAGLSERFDELLLEVARVRAELAFPIMITPFAQFVGTQAVMNVMSGERYKVVPNEIKKYVLGYYGTLLAPIDPELRAKIIANGASNIALEPGPIAPMLPELRRRHPDEDIDLLLLRAMFAGTQVDEMKRTVAAGGNPDEVYGPLLDLVKALYAKSATGTQSLKVGDLQINLEKGESDNAA</sequence>
<dbReference type="Gene3D" id="3.20.20.70">
    <property type="entry name" value="Aldolase class I"/>
    <property type="match status" value="1"/>
</dbReference>
<evidence type="ECO:0000313" key="3">
    <source>
        <dbReference type="Proteomes" id="UP000198891"/>
    </source>
</evidence>
<dbReference type="SUPFAM" id="SSF51569">
    <property type="entry name" value="Aldolase"/>
    <property type="match status" value="1"/>
</dbReference>
<feature type="domain" description="Pyruvate carboxyltransferase" evidence="1">
    <location>
        <begin position="26"/>
        <end position="288"/>
    </location>
</feature>
<reference evidence="2 3" key="1">
    <citation type="submission" date="2016-10" db="EMBL/GenBank/DDBJ databases">
        <authorList>
            <person name="de Groot N.N."/>
        </authorList>
    </citation>
    <scope>NUCLEOTIDE SEQUENCE [LARGE SCALE GENOMIC DNA]</scope>
    <source>
        <strain evidence="2 3">CGMCC 4.3491</strain>
    </source>
</reference>
<accession>A0A1H3NE51</accession>
<dbReference type="EMBL" id="FNPZ01000001">
    <property type="protein sequence ID" value="SDY87211.1"/>
    <property type="molecule type" value="Genomic_DNA"/>
</dbReference>
<organism evidence="2 3">
    <name type="scientific">Herbiconiux ginsengi</name>
    <dbReference type="NCBI Taxonomy" id="381665"/>
    <lineage>
        <taxon>Bacteria</taxon>
        <taxon>Bacillati</taxon>
        <taxon>Actinomycetota</taxon>
        <taxon>Actinomycetes</taxon>
        <taxon>Micrococcales</taxon>
        <taxon>Microbacteriaceae</taxon>
        <taxon>Herbiconiux</taxon>
    </lineage>
</organism>
<dbReference type="InterPro" id="IPR003379">
    <property type="entry name" value="Carboxylase_cons_dom"/>
</dbReference>
<evidence type="ECO:0000313" key="2">
    <source>
        <dbReference type="EMBL" id="SDY87211.1"/>
    </source>
</evidence>
<dbReference type="Pfam" id="PF00682">
    <property type="entry name" value="HMGL-like"/>
    <property type="match status" value="1"/>
</dbReference>
<dbReference type="RefSeq" id="WP_217634314.1">
    <property type="nucleotide sequence ID" value="NZ_FNPZ01000001.1"/>
</dbReference>
<dbReference type="InterPro" id="IPR055268">
    <property type="entry name" value="PCB-like"/>
</dbReference>
<dbReference type="AlphaFoldDB" id="A0A1H3NE51"/>
<dbReference type="Pfam" id="PF02436">
    <property type="entry name" value="PYC_OADA"/>
    <property type="match status" value="1"/>
</dbReference>
<dbReference type="GO" id="GO:0004736">
    <property type="term" value="F:pyruvate carboxylase activity"/>
    <property type="evidence" value="ECO:0007669"/>
    <property type="project" value="TreeGrafter"/>
</dbReference>
<dbReference type="PROSITE" id="PS50991">
    <property type="entry name" value="PYR_CT"/>
    <property type="match status" value="1"/>
</dbReference>
<name>A0A1H3NE51_9MICO</name>
<dbReference type="Proteomes" id="UP000198891">
    <property type="component" value="Unassembled WGS sequence"/>
</dbReference>
<evidence type="ECO:0000259" key="1">
    <source>
        <dbReference type="PROSITE" id="PS50991"/>
    </source>
</evidence>
<dbReference type="PANTHER" id="PTHR43778">
    <property type="entry name" value="PYRUVATE CARBOXYLASE"/>
    <property type="match status" value="1"/>
</dbReference>
<dbReference type="SUPFAM" id="SSF89000">
    <property type="entry name" value="post-HMGL domain-like"/>
    <property type="match status" value="1"/>
</dbReference>
<keyword evidence="3" id="KW-1185">Reference proteome</keyword>
<dbReference type="InterPro" id="IPR000891">
    <property type="entry name" value="PYR_CT"/>
</dbReference>
<dbReference type="CDD" id="cd07937">
    <property type="entry name" value="DRE_TIM_PC_TC_5S"/>
    <property type="match status" value="1"/>
</dbReference>
<proteinExistence type="predicted"/>
<protein>
    <submittedName>
        <fullName evidence="2">Pyruvate carboxylase subunit B</fullName>
    </submittedName>
</protein>
<dbReference type="NCBIfam" id="NF006761">
    <property type="entry name" value="PRK09282.1"/>
    <property type="match status" value="1"/>
</dbReference>
<dbReference type="GO" id="GO:0006094">
    <property type="term" value="P:gluconeogenesis"/>
    <property type="evidence" value="ECO:0007669"/>
    <property type="project" value="TreeGrafter"/>
</dbReference>
<keyword evidence="2" id="KW-0670">Pyruvate</keyword>
<dbReference type="PANTHER" id="PTHR43778:SF2">
    <property type="entry name" value="PYRUVATE CARBOXYLASE, MITOCHONDRIAL"/>
    <property type="match status" value="1"/>
</dbReference>
<dbReference type="InterPro" id="IPR013785">
    <property type="entry name" value="Aldolase_TIM"/>
</dbReference>
<dbReference type="GO" id="GO:0005737">
    <property type="term" value="C:cytoplasm"/>
    <property type="evidence" value="ECO:0007669"/>
    <property type="project" value="TreeGrafter"/>
</dbReference>
<gene>
    <name evidence="2" type="ORF">SAMN05216554_1817</name>
</gene>